<name>A0ABZ0LPK8_9ACTN</name>
<dbReference type="Proteomes" id="UP001301731">
    <property type="component" value="Chromosome"/>
</dbReference>
<sequence length="44" mass="5081">MRSRTNVVVPRVTARAPFRYDVILASPAGRRRLRARLRNPVTHP</sequence>
<reference evidence="1 2" key="1">
    <citation type="submission" date="2023-10" db="EMBL/GenBank/DDBJ databases">
        <title>The genome sequence of Streptomyces sp. HUAS YS2.</title>
        <authorList>
            <person name="Mo P."/>
        </authorList>
    </citation>
    <scope>NUCLEOTIDE SEQUENCE [LARGE SCALE GENOMIC DNA]</scope>
    <source>
        <strain evidence="1 2">HUAS YS2</strain>
    </source>
</reference>
<evidence type="ECO:0000313" key="1">
    <source>
        <dbReference type="EMBL" id="WOX21156.1"/>
    </source>
</evidence>
<organism evidence="1 2">
    <name type="scientific">Streptomyces solicathayae</name>
    <dbReference type="NCBI Taxonomy" id="3081768"/>
    <lineage>
        <taxon>Bacteria</taxon>
        <taxon>Bacillati</taxon>
        <taxon>Actinomycetota</taxon>
        <taxon>Actinomycetes</taxon>
        <taxon>Kitasatosporales</taxon>
        <taxon>Streptomycetaceae</taxon>
        <taxon>Streptomyces</taxon>
    </lineage>
</organism>
<evidence type="ECO:0000313" key="2">
    <source>
        <dbReference type="Proteomes" id="UP001301731"/>
    </source>
</evidence>
<dbReference type="EMBL" id="CP137573">
    <property type="protein sequence ID" value="WOX21156.1"/>
    <property type="molecule type" value="Genomic_DNA"/>
</dbReference>
<dbReference type="RefSeq" id="WP_318101986.1">
    <property type="nucleotide sequence ID" value="NZ_CP137573.1"/>
</dbReference>
<gene>
    <name evidence="1" type="ORF">R2D22_07060</name>
</gene>
<proteinExistence type="predicted"/>
<protein>
    <submittedName>
        <fullName evidence="1">Uncharacterized protein</fullName>
    </submittedName>
</protein>
<accession>A0ABZ0LPK8</accession>
<keyword evidence="2" id="KW-1185">Reference proteome</keyword>